<reference evidence="2" key="2">
    <citation type="submission" date="2022-04" db="EMBL/GenBank/DDBJ databases">
        <title>Complete Genome Sequence of Flavobacterium sediminilitoris YSM-43, Isolated from a Tidal Sediment.</title>
        <authorList>
            <person name="Lee P.A."/>
        </authorList>
    </citation>
    <scope>NUCLEOTIDE SEQUENCE</scope>
    <source>
        <strain evidence="2">YSM-43</strain>
    </source>
</reference>
<protein>
    <recommendedName>
        <fullName evidence="4">Outer membrane protein beta-barrel domain-containing protein</fullName>
    </recommendedName>
</protein>
<keyword evidence="3" id="KW-1185">Reference proteome</keyword>
<feature type="chain" id="PRO_5046292331" description="Outer membrane protein beta-barrel domain-containing protein" evidence="1">
    <location>
        <begin position="22"/>
        <end position="202"/>
    </location>
</feature>
<organism evidence="2 3">
    <name type="scientific">Flavobacterium sediminilitoris</name>
    <dbReference type="NCBI Taxonomy" id="2024526"/>
    <lineage>
        <taxon>Bacteria</taxon>
        <taxon>Pseudomonadati</taxon>
        <taxon>Bacteroidota</taxon>
        <taxon>Flavobacteriia</taxon>
        <taxon>Flavobacteriales</taxon>
        <taxon>Flavobacteriaceae</taxon>
        <taxon>Flavobacterium</taxon>
    </lineage>
</organism>
<accession>A0ABY4HP30</accession>
<evidence type="ECO:0000256" key="1">
    <source>
        <dbReference type="SAM" id="SignalP"/>
    </source>
</evidence>
<sequence>MIKAKLVVVMCVLMTNYFTFSQEKENDKEERHYVFETFDSVVGFGGPVLQFSSIDNKFSLFTGLKGGIILNHKIVLGLEGYYLNTIVESKNYINRDLDFTYGGLFIGYIFNNNAKVHLSPSLLIGWGGIEDELINDENSFFKFSDDLVVLQPSLELEINVSKYLRFGISTNYRYVAGVDLRNYTNSDFASFGGAIALKFGKF</sequence>
<dbReference type="Proteomes" id="UP000830454">
    <property type="component" value="Chromosome"/>
</dbReference>
<keyword evidence="1" id="KW-0732">Signal</keyword>
<reference evidence="2" key="1">
    <citation type="submission" date="2021-12" db="EMBL/GenBank/DDBJ databases">
        <authorList>
            <person name="Cha I.-T."/>
            <person name="Lee K.-E."/>
            <person name="Park S.-J."/>
        </authorList>
    </citation>
    <scope>NUCLEOTIDE SEQUENCE</scope>
    <source>
        <strain evidence="2">YSM-43</strain>
    </source>
</reference>
<dbReference type="RefSeq" id="WP_246916718.1">
    <property type="nucleotide sequence ID" value="NZ_CP090145.1"/>
</dbReference>
<evidence type="ECO:0000313" key="2">
    <source>
        <dbReference type="EMBL" id="UOX34067.1"/>
    </source>
</evidence>
<dbReference type="EMBL" id="CP090145">
    <property type="protein sequence ID" value="UOX34067.1"/>
    <property type="molecule type" value="Genomic_DNA"/>
</dbReference>
<feature type="signal peptide" evidence="1">
    <location>
        <begin position="1"/>
        <end position="21"/>
    </location>
</feature>
<evidence type="ECO:0008006" key="4">
    <source>
        <dbReference type="Google" id="ProtNLM"/>
    </source>
</evidence>
<proteinExistence type="predicted"/>
<evidence type="ECO:0000313" key="3">
    <source>
        <dbReference type="Proteomes" id="UP000830454"/>
    </source>
</evidence>
<gene>
    <name evidence="2" type="ORF">LXD69_00815</name>
</gene>
<name>A0ABY4HP30_9FLAO</name>